<sequence length="86" mass="10008">MATHTPGQLHLEQEQITADTTEILRELSKWLRDKAKFEKEGDNLEKCVDEGLEEACKPLINLLKTNNKERRDSITEKARRLLFLSE</sequence>
<dbReference type="OrthoDB" id="3474119at2759"/>
<proteinExistence type="predicted"/>
<organism evidence="1 2">
    <name type="scientific">Aspergillus calidoustus</name>
    <dbReference type="NCBI Taxonomy" id="454130"/>
    <lineage>
        <taxon>Eukaryota</taxon>
        <taxon>Fungi</taxon>
        <taxon>Dikarya</taxon>
        <taxon>Ascomycota</taxon>
        <taxon>Pezizomycotina</taxon>
        <taxon>Eurotiomycetes</taxon>
        <taxon>Eurotiomycetidae</taxon>
        <taxon>Eurotiales</taxon>
        <taxon>Aspergillaceae</taxon>
        <taxon>Aspergillus</taxon>
        <taxon>Aspergillus subgen. Nidulantes</taxon>
    </lineage>
</organism>
<reference evidence="2" key="1">
    <citation type="journal article" date="2016" name="Genome Announc.">
        <title>Draft genome sequences of fungus Aspergillus calidoustus.</title>
        <authorList>
            <person name="Horn F."/>
            <person name="Linde J."/>
            <person name="Mattern D.J."/>
            <person name="Walther G."/>
            <person name="Guthke R."/>
            <person name="Scherlach K."/>
            <person name="Martin K."/>
            <person name="Brakhage A.A."/>
            <person name="Petzke L."/>
            <person name="Valiante V."/>
        </authorList>
    </citation>
    <scope>NUCLEOTIDE SEQUENCE [LARGE SCALE GENOMIC DNA]</scope>
    <source>
        <strain evidence="2">SF006504</strain>
    </source>
</reference>
<dbReference type="EMBL" id="CDMC01000036">
    <property type="protein sequence ID" value="CEL11953.1"/>
    <property type="molecule type" value="Genomic_DNA"/>
</dbReference>
<keyword evidence="2" id="KW-1185">Reference proteome</keyword>
<name>A0A0U5GHM3_ASPCI</name>
<dbReference type="AlphaFoldDB" id="A0A0U5GHM3"/>
<evidence type="ECO:0000313" key="2">
    <source>
        <dbReference type="Proteomes" id="UP000054771"/>
    </source>
</evidence>
<protein>
    <submittedName>
        <fullName evidence="1">Uncharacterized protein</fullName>
    </submittedName>
</protein>
<evidence type="ECO:0000313" key="1">
    <source>
        <dbReference type="EMBL" id="CEL11953.1"/>
    </source>
</evidence>
<accession>A0A0U5GHM3</accession>
<gene>
    <name evidence="1" type="ORF">ASPCAL15047</name>
</gene>
<dbReference type="Proteomes" id="UP000054771">
    <property type="component" value="Unassembled WGS sequence"/>
</dbReference>